<protein>
    <submittedName>
        <fullName evidence="8">DNA-binding transcriptional MocR family regulator</fullName>
    </submittedName>
</protein>
<keyword evidence="9" id="KW-1185">Reference proteome</keyword>
<dbReference type="InterPro" id="IPR004839">
    <property type="entry name" value="Aminotransferase_I/II_large"/>
</dbReference>
<dbReference type="PANTHER" id="PTHR46577:SF1">
    <property type="entry name" value="HTH-TYPE TRANSCRIPTIONAL REGULATORY PROTEIN GABR"/>
    <property type="match status" value="1"/>
</dbReference>
<evidence type="ECO:0000313" key="8">
    <source>
        <dbReference type="EMBL" id="RZS60389.1"/>
    </source>
</evidence>
<evidence type="ECO:0000256" key="1">
    <source>
        <dbReference type="ARBA" id="ARBA00005384"/>
    </source>
</evidence>
<dbReference type="GO" id="GO:0003677">
    <property type="term" value="F:DNA binding"/>
    <property type="evidence" value="ECO:0007669"/>
    <property type="project" value="UniProtKB-KW"/>
</dbReference>
<feature type="region of interest" description="Disordered" evidence="6">
    <location>
        <begin position="100"/>
        <end position="122"/>
    </location>
</feature>
<comment type="similarity">
    <text evidence="1">In the C-terminal section; belongs to the class-I pyridoxal-phosphate-dependent aminotransferase family.</text>
</comment>
<keyword evidence="5" id="KW-0804">Transcription</keyword>
<dbReference type="CDD" id="cd00609">
    <property type="entry name" value="AAT_like"/>
    <property type="match status" value="1"/>
</dbReference>
<dbReference type="GO" id="GO:0003700">
    <property type="term" value="F:DNA-binding transcription factor activity"/>
    <property type="evidence" value="ECO:0007669"/>
    <property type="project" value="InterPro"/>
</dbReference>
<dbReference type="AlphaFoldDB" id="A0A4Q7M381"/>
<evidence type="ECO:0000313" key="9">
    <source>
        <dbReference type="Proteomes" id="UP000293852"/>
    </source>
</evidence>
<proteinExistence type="inferred from homology"/>
<dbReference type="SUPFAM" id="SSF53383">
    <property type="entry name" value="PLP-dependent transferases"/>
    <property type="match status" value="1"/>
</dbReference>
<dbReference type="PROSITE" id="PS50949">
    <property type="entry name" value="HTH_GNTR"/>
    <property type="match status" value="1"/>
</dbReference>
<organism evidence="8 9">
    <name type="scientific">Xylanimonas ulmi</name>
    <dbReference type="NCBI Taxonomy" id="228973"/>
    <lineage>
        <taxon>Bacteria</taxon>
        <taxon>Bacillati</taxon>
        <taxon>Actinomycetota</taxon>
        <taxon>Actinomycetes</taxon>
        <taxon>Micrococcales</taxon>
        <taxon>Promicromonosporaceae</taxon>
        <taxon>Xylanimonas</taxon>
    </lineage>
</organism>
<feature type="domain" description="HTH gntR-type" evidence="7">
    <location>
        <begin position="22"/>
        <end position="90"/>
    </location>
</feature>
<dbReference type="InterPro" id="IPR051446">
    <property type="entry name" value="HTH_trans_reg/aminotransferase"/>
</dbReference>
<dbReference type="Pfam" id="PF00392">
    <property type="entry name" value="GntR"/>
    <property type="match status" value="1"/>
</dbReference>
<dbReference type="SUPFAM" id="SSF46785">
    <property type="entry name" value="Winged helix' DNA-binding domain"/>
    <property type="match status" value="1"/>
</dbReference>
<comment type="caution">
    <text evidence="8">The sequence shown here is derived from an EMBL/GenBank/DDBJ whole genome shotgun (WGS) entry which is preliminary data.</text>
</comment>
<evidence type="ECO:0000256" key="4">
    <source>
        <dbReference type="ARBA" id="ARBA00023125"/>
    </source>
</evidence>
<name>A0A4Q7M381_9MICO</name>
<evidence type="ECO:0000256" key="5">
    <source>
        <dbReference type="ARBA" id="ARBA00023163"/>
    </source>
</evidence>
<dbReference type="InterPro" id="IPR015424">
    <property type="entry name" value="PyrdxlP-dep_Trfase"/>
</dbReference>
<keyword evidence="2" id="KW-0663">Pyridoxal phosphate</keyword>
<dbReference type="InterPro" id="IPR036388">
    <property type="entry name" value="WH-like_DNA-bd_sf"/>
</dbReference>
<keyword evidence="3" id="KW-0805">Transcription regulation</keyword>
<dbReference type="EMBL" id="SGWX01000001">
    <property type="protein sequence ID" value="RZS60389.1"/>
    <property type="molecule type" value="Genomic_DNA"/>
</dbReference>
<reference evidence="8 9" key="1">
    <citation type="submission" date="2019-02" db="EMBL/GenBank/DDBJ databases">
        <title>Sequencing the genomes of 1000 actinobacteria strains.</title>
        <authorList>
            <person name="Klenk H.-P."/>
        </authorList>
    </citation>
    <scope>NUCLEOTIDE SEQUENCE [LARGE SCALE GENOMIC DNA]</scope>
    <source>
        <strain evidence="8 9">DSM 16932</strain>
    </source>
</reference>
<dbReference type="RefSeq" id="WP_242607812.1">
    <property type="nucleotide sequence ID" value="NZ_SGWX01000001.1"/>
</dbReference>
<gene>
    <name evidence="8" type="ORF">EV386_0644</name>
</gene>
<evidence type="ECO:0000256" key="3">
    <source>
        <dbReference type="ARBA" id="ARBA00023015"/>
    </source>
</evidence>
<evidence type="ECO:0000256" key="2">
    <source>
        <dbReference type="ARBA" id="ARBA00022898"/>
    </source>
</evidence>
<dbReference type="Proteomes" id="UP000293852">
    <property type="component" value="Unassembled WGS sequence"/>
</dbReference>
<dbReference type="InterPro" id="IPR000524">
    <property type="entry name" value="Tscrpt_reg_HTH_GntR"/>
</dbReference>
<dbReference type="PANTHER" id="PTHR46577">
    <property type="entry name" value="HTH-TYPE TRANSCRIPTIONAL REGULATORY PROTEIN GABR"/>
    <property type="match status" value="1"/>
</dbReference>
<dbReference type="InterPro" id="IPR015421">
    <property type="entry name" value="PyrdxlP-dep_Trfase_major"/>
</dbReference>
<evidence type="ECO:0000256" key="6">
    <source>
        <dbReference type="SAM" id="MobiDB-lite"/>
    </source>
</evidence>
<dbReference type="Pfam" id="PF00155">
    <property type="entry name" value="Aminotran_1_2"/>
    <property type="match status" value="1"/>
</dbReference>
<dbReference type="Gene3D" id="3.40.640.10">
    <property type="entry name" value="Type I PLP-dependent aspartate aminotransferase-like (Major domain)"/>
    <property type="match status" value="1"/>
</dbReference>
<sequence length="463" mass="49162">MEVQPGRPARMDAGTVAEHARGTDPSAIAATVSWLVRSGRLQPGDRLPTVRALASALGVSPGTVSAAFQALSAVGLIASRGRAGTHVLPPAATWLPPRYQRLSGSADEPGRQTPEPWLDLSSGTPDPLLLPSMRKALVRAAGLAPVADTHRYVDVPLLPELEGLLRQSWPFQAQRLTVVNGGMDAIARTLEQVVRFGDPVAVEDPGFPPFFDLLDQLGAVRAPVALDRAGVRPGSLAKALDAGARVLVLQPRAQNPTGVDMSPTRARELTRVLRAHPHVLVIEDDHSGQIASARDVTLGGFLPDRVVHVRSFSKSHGPDLRIAAVGGPARVLDAVVRRRMLGPGWTSRLVQRMLADMLDDGEVIDVVSHARRVYHARRRALLGALAEHHVDLPLGDGINLWLPVRDEQRAVAQLAAAGIRVSPGAPFHATAQPRGGDHVRVSLGLLRDEVPAVAAALARAAAA</sequence>
<keyword evidence="4 8" id="KW-0238">DNA-binding</keyword>
<dbReference type="InterPro" id="IPR036390">
    <property type="entry name" value="WH_DNA-bd_sf"/>
</dbReference>
<dbReference type="GO" id="GO:0030170">
    <property type="term" value="F:pyridoxal phosphate binding"/>
    <property type="evidence" value="ECO:0007669"/>
    <property type="project" value="InterPro"/>
</dbReference>
<dbReference type="CDD" id="cd07377">
    <property type="entry name" value="WHTH_GntR"/>
    <property type="match status" value="1"/>
</dbReference>
<evidence type="ECO:0000259" key="7">
    <source>
        <dbReference type="PROSITE" id="PS50949"/>
    </source>
</evidence>
<dbReference type="SMART" id="SM00345">
    <property type="entry name" value="HTH_GNTR"/>
    <property type="match status" value="1"/>
</dbReference>
<accession>A0A4Q7M381</accession>
<dbReference type="Gene3D" id="1.10.10.10">
    <property type="entry name" value="Winged helix-like DNA-binding domain superfamily/Winged helix DNA-binding domain"/>
    <property type="match status" value="1"/>
</dbReference>